<dbReference type="EMBL" id="QUAJ01000007">
    <property type="protein sequence ID" value="REI41873.1"/>
    <property type="molecule type" value="Genomic_DNA"/>
</dbReference>
<comment type="caution">
    <text evidence="7">The sequence shown here is derived from an EMBL/GenBank/DDBJ whole genome shotgun (WGS) entry which is preliminary data.</text>
</comment>
<dbReference type="PANTHER" id="PTHR10010:SF46">
    <property type="entry name" value="SODIUM-DEPENDENT PHOSPHATE TRANSPORT PROTEIN 2B"/>
    <property type="match status" value="1"/>
</dbReference>
<feature type="transmembrane region" description="Helical" evidence="6">
    <location>
        <begin position="6"/>
        <end position="23"/>
    </location>
</feature>
<evidence type="ECO:0000313" key="7">
    <source>
        <dbReference type="EMBL" id="REI41873.1"/>
    </source>
</evidence>
<evidence type="ECO:0000313" key="8">
    <source>
        <dbReference type="Proteomes" id="UP000263486"/>
    </source>
</evidence>
<dbReference type="Proteomes" id="UP000263486">
    <property type="component" value="Unassembled WGS sequence"/>
</dbReference>
<evidence type="ECO:0000256" key="1">
    <source>
        <dbReference type="ARBA" id="ARBA00004651"/>
    </source>
</evidence>
<feature type="transmembrane region" description="Helical" evidence="6">
    <location>
        <begin position="82"/>
        <end position="104"/>
    </location>
</feature>
<dbReference type="InterPro" id="IPR003841">
    <property type="entry name" value="Na/Pi_transpt"/>
</dbReference>
<organism evidence="7 8">
    <name type="scientific">Psychrilyobacter piezotolerans</name>
    <dbReference type="NCBI Taxonomy" id="2293438"/>
    <lineage>
        <taxon>Bacteria</taxon>
        <taxon>Fusobacteriati</taxon>
        <taxon>Fusobacteriota</taxon>
        <taxon>Fusobacteriia</taxon>
        <taxon>Fusobacteriales</taxon>
        <taxon>Fusobacteriaceae</taxon>
        <taxon>Psychrilyobacter</taxon>
    </lineage>
</organism>
<feature type="transmembrane region" description="Helical" evidence="6">
    <location>
        <begin position="135"/>
        <end position="155"/>
    </location>
</feature>
<evidence type="ECO:0000256" key="5">
    <source>
        <dbReference type="ARBA" id="ARBA00023136"/>
    </source>
</evidence>
<dbReference type="NCBIfam" id="NF037997">
    <property type="entry name" value="Na_Pi_symport"/>
    <property type="match status" value="1"/>
</dbReference>
<dbReference type="InterPro" id="IPR004633">
    <property type="entry name" value="NaPi_cotrn-rel/YqeW-like"/>
</dbReference>
<dbReference type="RefSeq" id="WP_114641869.1">
    <property type="nucleotide sequence ID" value="NZ_JAACIO010000006.1"/>
</dbReference>
<gene>
    <name evidence="7" type="ORF">DYH56_05520</name>
</gene>
<keyword evidence="2" id="KW-1003">Cell membrane</keyword>
<feature type="transmembrane region" description="Helical" evidence="6">
    <location>
        <begin position="111"/>
        <end position="129"/>
    </location>
</feature>
<dbReference type="Gene3D" id="1.20.58.220">
    <property type="entry name" value="Phosphate transport system protein phou homolog 2, domain 2"/>
    <property type="match status" value="1"/>
</dbReference>
<comment type="subcellular location">
    <subcellularLocation>
        <location evidence="1">Cell membrane</location>
        <topology evidence="1">Multi-pass membrane protein</topology>
    </subcellularLocation>
</comment>
<sequence>MGMTLEILFNTIGGLSIFLYGMFRMSDSIQKLAGQKLRNIINTMTSNRIMGLGVGATITAIIQSSSITTVMVVGFVNANLMTLRQAIGIILGADIGTTITGWLLVLKIGKYGLPIAGIGIFIFLFYPSSKWKQRGNLILGIGMIFFGLELMKLGIRPLKDLPGFIELFSKFEASDFQGVVLSALMGAFITAILQSSSATIGITMAMASQGLLSPNSAVALVLGENIGTTITAFLASLTGSSSARKAAYAHISIKIIGVSIIIPLFFFYVKFIGFIASPEEDIIKYIAISHTLFNIFIAILFLPFTTKLEKLLNYIIPDSKQNLNLEVDDDNLAKVPFIVLEKSKLLISKMNDIYSCAFHDFVTLISEDSKKCDRCVDRLFEAERQLDEIQIIIIDSLTSVLRHSDSNKSVLEVRYHLELADSYESLGDYEASLAKQYLQLKRDNLHFHPHRKKAILKICSLIGKMNSEFSDLLKYPDNTKIKDLIKRSEHINQILQFNKKMENTMEIHIYFRIMEKLRRINRHLLFIMRSVEKYNNL</sequence>
<feature type="transmembrane region" description="Helical" evidence="6">
    <location>
        <begin position="176"/>
        <end position="197"/>
    </location>
</feature>
<evidence type="ECO:0000256" key="6">
    <source>
        <dbReference type="SAM" id="Phobius"/>
    </source>
</evidence>
<dbReference type="Pfam" id="PF02690">
    <property type="entry name" value="Na_Pi_cotrans"/>
    <property type="match status" value="2"/>
</dbReference>
<keyword evidence="3 6" id="KW-0812">Transmembrane</keyword>
<dbReference type="SUPFAM" id="SSF109755">
    <property type="entry name" value="PhoU-like"/>
    <property type="match status" value="1"/>
</dbReference>
<feature type="transmembrane region" description="Helical" evidence="6">
    <location>
        <begin position="282"/>
        <end position="304"/>
    </location>
</feature>
<proteinExistence type="predicted"/>
<name>A0ABX9KIS3_9FUSO</name>
<accession>A0ABX9KIS3</accession>
<dbReference type="PANTHER" id="PTHR10010">
    <property type="entry name" value="SOLUTE CARRIER FAMILY 34 SODIUM PHOSPHATE , MEMBER 2-RELATED"/>
    <property type="match status" value="1"/>
</dbReference>
<reference evidence="7 8" key="1">
    <citation type="submission" date="2018-08" db="EMBL/GenBank/DDBJ databases">
        <title>Draft genome sequence of Psychrilyobacter sp. strain SD5 isolated from Black Sea water.</title>
        <authorList>
            <person name="Yadav S."/>
            <person name="Villanueva L."/>
            <person name="Damste J.S.S."/>
        </authorList>
    </citation>
    <scope>NUCLEOTIDE SEQUENCE [LARGE SCALE GENOMIC DNA]</scope>
    <source>
        <strain evidence="7 8">SD5</strain>
    </source>
</reference>
<feature type="transmembrane region" description="Helical" evidence="6">
    <location>
        <begin position="217"/>
        <end position="239"/>
    </location>
</feature>
<keyword evidence="4 6" id="KW-1133">Transmembrane helix</keyword>
<evidence type="ECO:0000256" key="2">
    <source>
        <dbReference type="ARBA" id="ARBA00022475"/>
    </source>
</evidence>
<feature type="transmembrane region" description="Helical" evidence="6">
    <location>
        <begin position="49"/>
        <end position="76"/>
    </location>
</feature>
<feature type="transmembrane region" description="Helical" evidence="6">
    <location>
        <begin position="251"/>
        <end position="276"/>
    </location>
</feature>
<protein>
    <submittedName>
        <fullName evidence="7">Na/Pi cotransporter family protein</fullName>
    </submittedName>
</protein>
<keyword evidence="5 6" id="KW-0472">Membrane</keyword>
<dbReference type="NCBIfam" id="TIGR00704">
    <property type="entry name" value="NaPi_cotrn_rel"/>
    <property type="match status" value="1"/>
</dbReference>
<keyword evidence="8" id="KW-1185">Reference proteome</keyword>
<evidence type="ECO:0000256" key="3">
    <source>
        <dbReference type="ARBA" id="ARBA00022692"/>
    </source>
</evidence>
<dbReference type="InterPro" id="IPR038078">
    <property type="entry name" value="PhoU-like_sf"/>
</dbReference>
<evidence type="ECO:0000256" key="4">
    <source>
        <dbReference type="ARBA" id="ARBA00022989"/>
    </source>
</evidence>